<dbReference type="STRING" id="391625.PPSIR1_28646"/>
<dbReference type="EMBL" id="ABCS01000124">
    <property type="protein sequence ID" value="EDM74571.1"/>
    <property type="molecule type" value="Genomic_DNA"/>
</dbReference>
<dbReference type="Proteomes" id="UP000005801">
    <property type="component" value="Unassembled WGS sequence"/>
</dbReference>
<protein>
    <submittedName>
        <fullName evidence="1">Uncharacterized protein</fullName>
    </submittedName>
</protein>
<comment type="caution">
    <text evidence="1">The sequence shown here is derived from an EMBL/GenBank/DDBJ whole genome shotgun (WGS) entry which is preliminary data.</text>
</comment>
<proteinExistence type="predicted"/>
<gene>
    <name evidence="1" type="ORF">PPSIR1_28646</name>
</gene>
<sequence>MPSFLHQGILSLLATHDTLLVELARHFEPRAARSLASGELARGSSELPNPAFPESVLHADLLVALPETLALAVEVQTSEDPLKRYSWLSYAAGARRRFECPGWTLVCIPDPDLRHKYRQMFEDEPRASPWFIEPCMLEPITTVERAVQDVSRATLTTLFHVRGSSGPACARGTLEALRRVDHPDRAVYRELVLTSMTEEQRAALPADIFEVDPDAPLGNLERTGFYFTTGHREGKNEGQRTELQRMILRTLELRGLTVDEASRARIEGCEEVETLRSYFERAVVVEGLDALFQP</sequence>
<dbReference type="PANTHER" id="PTHR34613:SF1">
    <property type="entry name" value="SLL6017 PROTEIN"/>
    <property type="match status" value="1"/>
</dbReference>
<dbReference type="RefSeq" id="WP_006976261.1">
    <property type="nucleotide sequence ID" value="NZ_ABCS01000124.1"/>
</dbReference>
<name>A6GHS5_9BACT</name>
<dbReference type="OrthoDB" id="5511320at2"/>
<reference evidence="1 2" key="1">
    <citation type="submission" date="2007-06" db="EMBL/GenBank/DDBJ databases">
        <authorList>
            <person name="Shimkets L."/>
            <person name="Ferriera S."/>
            <person name="Johnson J."/>
            <person name="Kravitz S."/>
            <person name="Beeson K."/>
            <person name="Sutton G."/>
            <person name="Rogers Y.-H."/>
            <person name="Friedman R."/>
            <person name="Frazier M."/>
            <person name="Venter J.C."/>
        </authorList>
    </citation>
    <scope>NUCLEOTIDE SEQUENCE [LARGE SCALE GENOMIC DNA]</scope>
    <source>
        <strain evidence="1 2">SIR-1</strain>
    </source>
</reference>
<dbReference type="AlphaFoldDB" id="A6GHS5"/>
<evidence type="ECO:0000313" key="1">
    <source>
        <dbReference type="EMBL" id="EDM74571.1"/>
    </source>
</evidence>
<keyword evidence="2" id="KW-1185">Reference proteome</keyword>
<dbReference type="eggNOG" id="COG1317">
    <property type="taxonomic scope" value="Bacteria"/>
</dbReference>
<organism evidence="1 2">
    <name type="scientific">Plesiocystis pacifica SIR-1</name>
    <dbReference type="NCBI Taxonomy" id="391625"/>
    <lineage>
        <taxon>Bacteria</taxon>
        <taxon>Pseudomonadati</taxon>
        <taxon>Myxococcota</taxon>
        <taxon>Polyangia</taxon>
        <taxon>Nannocystales</taxon>
        <taxon>Nannocystaceae</taxon>
        <taxon>Plesiocystis</taxon>
    </lineage>
</organism>
<dbReference type="PANTHER" id="PTHR34613">
    <property type="entry name" value="SLL0800 PROTEIN"/>
    <property type="match status" value="1"/>
</dbReference>
<accession>A6GHS5</accession>
<evidence type="ECO:0000313" key="2">
    <source>
        <dbReference type="Proteomes" id="UP000005801"/>
    </source>
</evidence>